<keyword evidence="7" id="KW-1185">Reference proteome</keyword>
<dbReference type="PANTHER" id="PTHR11851">
    <property type="entry name" value="METALLOPROTEASE"/>
    <property type="match status" value="1"/>
</dbReference>
<protein>
    <submittedName>
        <fullName evidence="6">Processing peptidase</fullName>
        <ecNumber evidence="6">3.4.24.64</ecNumber>
    </submittedName>
</protein>
<proteinExistence type="inferred from homology"/>
<keyword evidence="6" id="KW-0378">Hydrolase</keyword>
<name>K9W2U5_9CYAN</name>
<accession>K9W2U5</accession>
<organism evidence="6 7">
    <name type="scientific">Crinalium epipsammum PCC 9333</name>
    <dbReference type="NCBI Taxonomy" id="1173022"/>
    <lineage>
        <taxon>Bacteria</taxon>
        <taxon>Bacillati</taxon>
        <taxon>Cyanobacteriota</taxon>
        <taxon>Cyanophyceae</taxon>
        <taxon>Gomontiellales</taxon>
        <taxon>Gomontiellaceae</taxon>
        <taxon>Crinalium</taxon>
    </lineage>
</organism>
<dbReference type="PANTHER" id="PTHR11851:SF49">
    <property type="entry name" value="MITOCHONDRIAL-PROCESSING PEPTIDASE SUBUNIT ALPHA"/>
    <property type="match status" value="1"/>
</dbReference>
<gene>
    <name evidence="6" type="ORF">Cri9333_3288</name>
</gene>
<comment type="similarity">
    <text evidence="1">Belongs to the peptidase M16 family.</text>
</comment>
<dbReference type="RefSeq" id="WP_015204225.1">
    <property type="nucleotide sequence ID" value="NC_019753.1"/>
</dbReference>
<evidence type="ECO:0000259" key="5">
    <source>
        <dbReference type="Pfam" id="PF05193"/>
    </source>
</evidence>
<reference evidence="6 7" key="1">
    <citation type="submission" date="2012-06" db="EMBL/GenBank/DDBJ databases">
        <title>Finished chromosome of genome of Crinalium epipsammum PCC 9333.</title>
        <authorList>
            <consortium name="US DOE Joint Genome Institute"/>
            <person name="Gugger M."/>
            <person name="Coursin T."/>
            <person name="Rippka R."/>
            <person name="Tandeau De Marsac N."/>
            <person name="Huntemann M."/>
            <person name="Wei C.-L."/>
            <person name="Han J."/>
            <person name="Detter J.C."/>
            <person name="Han C."/>
            <person name="Tapia R."/>
            <person name="Davenport K."/>
            <person name="Daligault H."/>
            <person name="Erkkila T."/>
            <person name="Gu W."/>
            <person name="Munk A.C.C."/>
            <person name="Teshima H."/>
            <person name="Xu Y."/>
            <person name="Chain P."/>
            <person name="Chen A."/>
            <person name="Krypides N."/>
            <person name="Mavromatis K."/>
            <person name="Markowitz V."/>
            <person name="Szeto E."/>
            <person name="Ivanova N."/>
            <person name="Mikhailova N."/>
            <person name="Ovchinnikova G."/>
            <person name="Pagani I."/>
            <person name="Pati A."/>
            <person name="Goodwin L."/>
            <person name="Peters L."/>
            <person name="Pitluck S."/>
            <person name="Woyke T."/>
            <person name="Kerfeld C."/>
        </authorList>
    </citation>
    <scope>NUCLEOTIDE SEQUENCE [LARGE SCALE GENOMIC DNA]</scope>
    <source>
        <strain evidence="6 7">PCC 9333</strain>
    </source>
</reference>
<dbReference type="AlphaFoldDB" id="K9W2U5"/>
<feature type="signal peptide" evidence="3">
    <location>
        <begin position="1"/>
        <end position="40"/>
    </location>
</feature>
<sequence length="961" mass="104248">MSKFMFLWNTGRRLHFSFLLFCLCLSAVLALGGVTTSSQAAGASSSPSTTVNQGGKSKSPIATPAAPLSLTKNVQKTVLENGLTVLTKEVHSSPVVSVQVWYKIGSRNEAPGVNGIAHQLEHMMFKGTKSRPIQFGRLFSALGSDSNAFTSYDQTAYFGTAERNKLRALLELEADRMQNSLINSEQLGSEKRVVISELQGYENSPSYRLNRAVKRAAFPNHPYGLTVGGTKADVEKFTPEQVLSYYRHYYSPNNATLVIVGDFDTKLTMTAVKEIFTKVPNQQVVSSKQSAVSTQQLALNNSKSQTQNPIVLREAGSAALLQAVYPLPNLKHPDVPAIDVMDYILAEGRSSRLYQALVESGLVSDVGGGSANLIAGGWYQLSATAAPGKKLSEIDRVLQGALANFSKKGVTAEELKRAKAQLRSDLIMSNRDITSQAQQLGNDQTTANDYHYTDRYLAGIQKVTVADVQRVAQTYLKQTKRTVGYFEPTQQVSKTPAGAKNAAQTSESFNLGAPVAPEEVAKYLPSVDAATTSTKQSLPVELKLANNLKVLLLPDSSTPTVTLSGYIQAGSEFDASSKAGIAGMTADNLMNGTKSKNALAIAQTLADRGAELSFSANREGVAISGNALTGDLPTLIEVFSQVTQNASFPTKELEISRQQALNTLKFDLDNPSKLARRTFQETIYPKNHPFHVFSTEATLKSISRADVMQFYKQHYRPDTTVLTLVGNFDVNKTRSLLEKQLGTWKTTGTAPTIKYPQVDLPTKVVQLNPVIPGKTQSITYIGYKGIDRQDPRFYAASILNEIVGGNTLSSRLGTEIRDRQGLTYGIYSYFQAGKYAGPFLISMQTSPEDTNRAISSTIALLDQIRDRGLNPGEVEAAKSSINSSYAVSLASLDTLASQILMNEVYGLNPEEMRDFINKIQAVTPDQVNQAAKELLHPDNLVVVSAGPPLSASRPSNQVAQP</sequence>
<feature type="compositionally biased region" description="Low complexity" evidence="2">
    <location>
        <begin position="38"/>
        <end position="50"/>
    </location>
</feature>
<dbReference type="Pfam" id="PF05193">
    <property type="entry name" value="Peptidase_M16_C"/>
    <property type="match status" value="2"/>
</dbReference>
<evidence type="ECO:0000256" key="1">
    <source>
        <dbReference type="ARBA" id="ARBA00007261"/>
    </source>
</evidence>
<dbReference type="InterPro" id="IPR007863">
    <property type="entry name" value="Peptidase_M16_C"/>
</dbReference>
<evidence type="ECO:0000259" key="4">
    <source>
        <dbReference type="Pfam" id="PF00675"/>
    </source>
</evidence>
<dbReference type="EMBL" id="CP003620">
    <property type="protein sequence ID" value="AFZ14119.1"/>
    <property type="molecule type" value="Genomic_DNA"/>
</dbReference>
<dbReference type="Proteomes" id="UP000010472">
    <property type="component" value="Chromosome"/>
</dbReference>
<dbReference type="InterPro" id="IPR011765">
    <property type="entry name" value="Pept_M16_N"/>
</dbReference>
<dbReference type="EC" id="3.4.24.64" evidence="6"/>
<dbReference type="HOGENOM" id="CLU_007487_0_1_3"/>
<keyword evidence="3" id="KW-0732">Signal</keyword>
<evidence type="ECO:0000256" key="3">
    <source>
        <dbReference type="SAM" id="SignalP"/>
    </source>
</evidence>
<dbReference type="KEGG" id="cep:Cri9333_3288"/>
<feature type="chain" id="PRO_5003937786" evidence="3">
    <location>
        <begin position="41"/>
        <end position="961"/>
    </location>
</feature>
<dbReference type="InterPro" id="IPR011249">
    <property type="entry name" value="Metalloenz_LuxS/M16"/>
</dbReference>
<evidence type="ECO:0000313" key="6">
    <source>
        <dbReference type="EMBL" id="AFZ14119.1"/>
    </source>
</evidence>
<dbReference type="eggNOG" id="COG0612">
    <property type="taxonomic scope" value="Bacteria"/>
</dbReference>
<dbReference type="PATRIC" id="fig|1173022.3.peg.3554"/>
<dbReference type="Pfam" id="PF00675">
    <property type="entry name" value="Peptidase_M16"/>
    <property type="match status" value="2"/>
</dbReference>
<evidence type="ECO:0000313" key="7">
    <source>
        <dbReference type="Proteomes" id="UP000010472"/>
    </source>
</evidence>
<dbReference type="InterPro" id="IPR050361">
    <property type="entry name" value="MPP/UQCRC_Complex"/>
</dbReference>
<dbReference type="GO" id="GO:0046872">
    <property type="term" value="F:metal ion binding"/>
    <property type="evidence" value="ECO:0007669"/>
    <property type="project" value="InterPro"/>
</dbReference>
<dbReference type="STRING" id="1173022.Cri9333_3288"/>
<evidence type="ECO:0000256" key="2">
    <source>
        <dbReference type="SAM" id="MobiDB-lite"/>
    </source>
</evidence>
<dbReference type="Gene3D" id="3.30.830.10">
    <property type="entry name" value="Metalloenzyme, LuxS/M16 peptidase-like"/>
    <property type="match status" value="4"/>
</dbReference>
<feature type="domain" description="Peptidase M16 N-terminal" evidence="4">
    <location>
        <begin position="85"/>
        <end position="230"/>
    </location>
</feature>
<feature type="domain" description="Peptidase M16 C-terminal" evidence="5">
    <location>
        <begin position="236"/>
        <end position="422"/>
    </location>
</feature>
<dbReference type="SUPFAM" id="SSF63411">
    <property type="entry name" value="LuxS/MPP-like metallohydrolase"/>
    <property type="match status" value="4"/>
</dbReference>
<feature type="domain" description="Peptidase M16 N-terminal" evidence="4">
    <location>
        <begin position="550"/>
        <end position="684"/>
    </location>
</feature>
<feature type="region of interest" description="Disordered" evidence="2">
    <location>
        <begin position="38"/>
        <end position="64"/>
    </location>
</feature>
<dbReference type="GO" id="GO:0004222">
    <property type="term" value="F:metalloendopeptidase activity"/>
    <property type="evidence" value="ECO:0007669"/>
    <property type="project" value="UniProtKB-EC"/>
</dbReference>
<feature type="domain" description="Peptidase M16 C-terminal" evidence="5">
    <location>
        <begin position="701"/>
        <end position="880"/>
    </location>
</feature>